<dbReference type="EMBL" id="JAPDDR010000009">
    <property type="protein sequence ID" value="MCW1915339.1"/>
    <property type="molecule type" value="Genomic_DNA"/>
</dbReference>
<dbReference type="RefSeq" id="WP_264514887.1">
    <property type="nucleotide sequence ID" value="NZ_JAPDDR010000009.1"/>
</dbReference>
<evidence type="ECO:0008006" key="4">
    <source>
        <dbReference type="Google" id="ProtNLM"/>
    </source>
</evidence>
<evidence type="ECO:0000256" key="1">
    <source>
        <dbReference type="SAM" id="SignalP"/>
    </source>
</evidence>
<reference evidence="2" key="1">
    <citation type="submission" date="2022-10" db="EMBL/GenBank/DDBJ databases">
        <title>Luteolibacter sp. GHJ8, whole genome shotgun sequencing project.</title>
        <authorList>
            <person name="Zhao G."/>
            <person name="Shen L."/>
        </authorList>
    </citation>
    <scope>NUCLEOTIDE SEQUENCE</scope>
    <source>
        <strain evidence="2">GHJ8</strain>
    </source>
</reference>
<keyword evidence="3" id="KW-1185">Reference proteome</keyword>
<keyword evidence="1" id="KW-0732">Signal</keyword>
<comment type="caution">
    <text evidence="2">The sequence shown here is derived from an EMBL/GenBank/DDBJ whole genome shotgun (WGS) entry which is preliminary data.</text>
</comment>
<evidence type="ECO:0000313" key="2">
    <source>
        <dbReference type="EMBL" id="MCW1915339.1"/>
    </source>
</evidence>
<proteinExistence type="predicted"/>
<name>A0ABT3G6Z2_9BACT</name>
<accession>A0ABT3G6Z2</accession>
<dbReference type="Proteomes" id="UP001165653">
    <property type="component" value="Unassembled WGS sequence"/>
</dbReference>
<sequence>MHPFRTILCCSLIAASPSFAADDKAVRIPSPKGDLVLLVEQRTTGADTVKLEGVSGKEFLTFAVDDELKEGEVKDGTVLWSPASDGVAFAAGNKSVIQAFAFVRTTAGWKPLKLPAPSAEGKALENPHVQPAKWQGKQLVLTISGPHGGQAAAGTYAGTMTVEVDPEAGVAKKIEENISVSKNAESR</sequence>
<protein>
    <recommendedName>
        <fullName evidence="4">DUF5666 domain-containing protein</fullName>
    </recommendedName>
</protein>
<evidence type="ECO:0000313" key="3">
    <source>
        <dbReference type="Proteomes" id="UP001165653"/>
    </source>
</evidence>
<organism evidence="2 3">
    <name type="scientific">Luteolibacter rhizosphaerae</name>
    <dbReference type="NCBI Taxonomy" id="2989719"/>
    <lineage>
        <taxon>Bacteria</taxon>
        <taxon>Pseudomonadati</taxon>
        <taxon>Verrucomicrobiota</taxon>
        <taxon>Verrucomicrobiia</taxon>
        <taxon>Verrucomicrobiales</taxon>
        <taxon>Verrucomicrobiaceae</taxon>
        <taxon>Luteolibacter</taxon>
    </lineage>
</organism>
<gene>
    <name evidence="2" type="ORF">OJ996_17265</name>
</gene>
<feature type="signal peptide" evidence="1">
    <location>
        <begin position="1"/>
        <end position="20"/>
    </location>
</feature>
<feature type="chain" id="PRO_5045996425" description="DUF5666 domain-containing protein" evidence="1">
    <location>
        <begin position="21"/>
        <end position="187"/>
    </location>
</feature>